<dbReference type="InParanoid" id="A0A200QSA0"/>
<dbReference type="AlphaFoldDB" id="A0A200QSA0"/>
<dbReference type="Pfam" id="PF01535">
    <property type="entry name" value="PPR"/>
    <property type="match status" value="4"/>
</dbReference>
<proteinExistence type="predicted"/>
<dbReference type="FunFam" id="1.25.40.10:FF:000343">
    <property type="entry name" value="Pentatricopeptide repeat-containing protein At3g58590"/>
    <property type="match status" value="1"/>
</dbReference>
<dbReference type="GO" id="GO:0009451">
    <property type="term" value="P:RNA modification"/>
    <property type="evidence" value="ECO:0007669"/>
    <property type="project" value="InterPro"/>
</dbReference>
<name>A0A200QSA0_MACCD</name>
<dbReference type="FunFam" id="1.25.40.10:FF:001093">
    <property type="entry name" value="Pentatricopeptide repeat-containing protein At2g34400"/>
    <property type="match status" value="1"/>
</dbReference>
<gene>
    <name evidence="3" type="ORF">BVC80_285g86</name>
</gene>
<comment type="caution">
    <text evidence="3">The sequence shown here is derived from an EMBL/GenBank/DDBJ whole genome shotgun (WGS) entry which is preliminary data.</text>
</comment>
<protein>
    <submittedName>
        <fullName evidence="3">Pentatricopeptide repeat</fullName>
    </submittedName>
</protein>
<evidence type="ECO:0000313" key="4">
    <source>
        <dbReference type="Proteomes" id="UP000195402"/>
    </source>
</evidence>
<dbReference type="InterPro" id="IPR002885">
    <property type="entry name" value="PPR_rpt"/>
</dbReference>
<keyword evidence="1" id="KW-0677">Repeat</keyword>
<dbReference type="GO" id="GO:0003723">
    <property type="term" value="F:RNA binding"/>
    <property type="evidence" value="ECO:0007669"/>
    <property type="project" value="InterPro"/>
</dbReference>
<dbReference type="Pfam" id="PF20431">
    <property type="entry name" value="E_motif"/>
    <property type="match status" value="1"/>
</dbReference>
<dbReference type="InterPro" id="IPR046848">
    <property type="entry name" value="E_motif"/>
</dbReference>
<evidence type="ECO:0000256" key="1">
    <source>
        <dbReference type="ARBA" id="ARBA00022737"/>
    </source>
</evidence>
<dbReference type="InterPro" id="IPR011990">
    <property type="entry name" value="TPR-like_helical_dom_sf"/>
</dbReference>
<dbReference type="OMA" id="MCAEKVE"/>
<dbReference type="FunFam" id="1.25.40.10:FF:000436">
    <property type="entry name" value="Pentatricopeptide repeat-containing protein At5g39350 family"/>
    <property type="match status" value="1"/>
</dbReference>
<dbReference type="InterPro" id="IPR046960">
    <property type="entry name" value="PPR_At4g14850-like_plant"/>
</dbReference>
<feature type="repeat" description="PPR" evidence="2">
    <location>
        <begin position="455"/>
        <end position="489"/>
    </location>
</feature>
<dbReference type="PROSITE" id="PS51375">
    <property type="entry name" value="PPR"/>
    <property type="match status" value="3"/>
</dbReference>
<evidence type="ECO:0000256" key="2">
    <source>
        <dbReference type="PROSITE-ProRule" id="PRU00708"/>
    </source>
</evidence>
<reference evidence="3 4" key="1">
    <citation type="journal article" date="2017" name="Mol. Plant">
        <title>The Genome of Medicinal Plant Macleaya cordata Provides New Insights into Benzylisoquinoline Alkaloids Metabolism.</title>
        <authorList>
            <person name="Liu X."/>
            <person name="Liu Y."/>
            <person name="Huang P."/>
            <person name="Ma Y."/>
            <person name="Qing Z."/>
            <person name="Tang Q."/>
            <person name="Cao H."/>
            <person name="Cheng P."/>
            <person name="Zheng Y."/>
            <person name="Yuan Z."/>
            <person name="Zhou Y."/>
            <person name="Liu J."/>
            <person name="Tang Z."/>
            <person name="Zhuo Y."/>
            <person name="Zhang Y."/>
            <person name="Yu L."/>
            <person name="Huang J."/>
            <person name="Yang P."/>
            <person name="Peng Q."/>
            <person name="Zhang J."/>
            <person name="Jiang W."/>
            <person name="Zhang Z."/>
            <person name="Lin K."/>
            <person name="Ro D.K."/>
            <person name="Chen X."/>
            <person name="Xiong X."/>
            <person name="Shang Y."/>
            <person name="Huang S."/>
            <person name="Zeng J."/>
        </authorList>
    </citation>
    <scope>NUCLEOTIDE SEQUENCE [LARGE SCALE GENOMIC DNA]</scope>
    <source>
        <strain evidence="4">cv. BLH2017</strain>
        <tissue evidence="3">Root</tissue>
    </source>
</reference>
<evidence type="ECO:0000313" key="3">
    <source>
        <dbReference type="EMBL" id="OVA13356.1"/>
    </source>
</evidence>
<organism evidence="3 4">
    <name type="scientific">Macleaya cordata</name>
    <name type="common">Five-seeded plume-poppy</name>
    <name type="synonym">Bocconia cordata</name>
    <dbReference type="NCBI Taxonomy" id="56857"/>
    <lineage>
        <taxon>Eukaryota</taxon>
        <taxon>Viridiplantae</taxon>
        <taxon>Streptophyta</taxon>
        <taxon>Embryophyta</taxon>
        <taxon>Tracheophyta</taxon>
        <taxon>Spermatophyta</taxon>
        <taxon>Magnoliopsida</taxon>
        <taxon>Ranunculales</taxon>
        <taxon>Papaveraceae</taxon>
        <taxon>Papaveroideae</taxon>
        <taxon>Macleaya</taxon>
    </lineage>
</organism>
<dbReference type="Proteomes" id="UP000195402">
    <property type="component" value="Unassembled WGS sequence"/>
</dbReference>
<dbReference type="EMBL" id="MVGT01001150">
    <property type="protein sequence ID" value="OVA13356.1"/>
    <property type="molecule type" value="Genomic_DNA"/>
</dbReference>
<dbReference type="NCBIfam" id="TIGR00756">
    <property type="entry name" value="PPR"/>
    <property type="match status" value="5"/>
</dbReference>
<dbReference type="Pfam" id="PF13041">
    <property type="entry name" value="PPR_2"/>
    <property type="match status" value="2"/>
</dbReference>
<feature type="repeat" description="PPR" evidence="2">
    <location>
        <begin position="385"/>
        <end position="419"/>
    </location>
</feature>
<dbReference type="Gene3D" id="1.25.40.10">
    <property type="entry name" value="Tetratricopeptide repeat domain"/>
    <property type="match status" value="6"/>
</dbReference>
<sequence length="670" mass="75059">MNSPVQIYVKDKLAHLLHQKTILFSYQNLLQIHSQLITTGFQIDPSWLSPFLQLCASNSSSIDYATVIFHHTEQPDLSTWQVMIRRHADTNPSQSLSFFRDMQSMRDNNYTDPFIFASVIKACGKLNAIREGKSVHCQVLRFGLDCNTNVLNTLIHFYSNSANSIFSSCNLFDKIPHRTIVTVNCMISGFLKNKLFEAGLCLFNRVLSDSFDFGLKPNDVTLVILISGCTEIGNLGIGRTLHSYCSKTLLGLKSEVSNALMNFYAKFRCINEAVLLFEELPERDVISWNTIIASYAENYDAKKALQLFNQMRFNGLEGDAVTLINLVSACAQSKDHEMGKSIHANLKKRGIGTVGPLGTSLINMYSKCGLIEFARKVFDELQEKNIISWNSIITGYVECGCFYEALNLFNLMQLEKLRPDEITMLGLISACSNLGELNHGRRIHSYIVSNGLDGNIVLSNALIDMYAKCGSMSRALMVFNKMPKRDVISWTSVIVGHAINGEGKEALVSFQQMCDERIEPNFVTFIGVLLACDHAGLVDDGRKLYDIMCNVCRIKPKIEHCGCMVDMLARAGMLEEAHEFVKRMPFEPNAIVWRMLIGACRVHEDVDLGLSLVGGLIELNQFQGPEDYVISSNIYAKAGKWDDVLQARRLMLAQQVLKEPGQSLVYGATE</sequence>
<keyword evidence="4" id="KW-1185">Reference proteome</keyword>
<dbReference type="PANTHER" id="PTHR47926">
    <property type="entry name" value="PENTATRICOPEPTIDE REPEAT-CONTAINING PROTEIN"/>
    <property type="match status" value="1"/>
</dbReference>
<dbReference type="OrthoDB" id="736185at2759"/>
<feature type="repeat" description="PPR" evidence="2">
    <location>
        <begin position="284"/>
        <end position="318"/>
    </location>
</feature>
<accession>A0A200QSA0</accession>